<dbReference type="Pfam" id="PF03221">
    <property type="entry name" value="HTH_Tnp_Tc5"/>
    <property type="match status" value="1"/>
</dbReference>
<dbReference type="EMBL" id="JARBHB010000002">
    <property type="protein sequence ID" value="KAJ8893383.1"/>
    <property type="molecule type" value="Genomic_DNA"/>
</dbReference>
<evidence type="ECO:0000256" key="2">
    <source>
        <dbReference type="ARBA" id="ARBA00023125"/>
    </source>
</evidence>
<keyword evidence="5" id="KW-1185">Reference proteome</keyword>
<dbReference type="InterPro" id="IPR009057">
    <property type="entry name" value="Homeodomain-like_sf"/>
</dbReference>
<accession>A0ABQ9I9Q0</accession>
<protein>
    <recommendedName>
        <fullName evidence="3">HTH CENPB-type domain-containing protein</fullName>
    </recommendedName>
</protein>
<comment type="subcellular location">
    <subcellularLocation>
        <location evidence="1">Nucleus</location>
    </subcellularLocation>
</comment>
<organism evidence="4 5">
    <name type="scientific">Dryococelus australis</name>
    <dbReference type="NCBI Taxonomy" id="614101"/>
    <lineage>
        <taxon>Eukaryota</taxon>
        <taxon>Metazoa</taxon>
        <taxon>Ecdysozoa</taxon>
        <taxon>Arthropoda</taxon>
        <taxon>Hexapoda</taxon>
        <taxon>Insecta</taxon>
        <taxon>Pterygota</taxon>
        <taxon>Neoptera</taxon>
        <taxon>Polyneoptera</taxon>
        <taxon>Phasmatodea</taxon>
        <taxon>Verophasmatodea</taxon>
        <taxon>Anareolatae</taxon>
        <taxon>Phasmatidae</taxon>
        <taxon>Eurycanthinae</taxon>
        <taxon>Dryococelus</taxon>
    </lineage>
</organism>
<proteinExistence type="predicted"/>
<dbReference type="PROSITE" id="PS51253">
    <property type="entry name" value="HTH_CENPB"/>
    <property type="match status" value="1"/>
</dbReference>
<comment type="caution">
    <text evidence="4">The sequence shown here is derived from an EMBL/GenBank/DDBJ whole genome shotgun (WGS) entry which is preliminary data.</text>
</comment>
<keyword evidence="2" id="KW-0238">DNA-binding</keyword>
<dbReference type="Proteomes" id="UP001159363">
    <property type="component" value="Chromosome 2"/>
</dbReference>
<evidence type="ECO:0000313" key="4">
    <source>
        <dbReference type="EMBL" id="KAJ8893383.1"/>
    </source>
</evidence>
<sequence>MPIWRRQHRVQDVPISGPMLQHKASMFTLKIGLDDFKASKEWLDHLKSSHIITLHKIYGKSEAVPAGLLGNWLPVLQGILRCTISPGMCRMLMRQQSFSTSFEIGR</sequence>
<feature type="domain" description="HTH CENPB-type" evidence="3">
    <location>
        <begin position="1"/>
        <end position="56"/>
    </location>
</feature>
<dbReference type="InterPro" id="IPR006600">
    <property type="entry name" value="HTH_CenpB_DNA-bd_dom"/>
</dbReference>
<name>A0ABQ9I9Q0_9NEOP</name>
<dbReference type="Gene3D" id="1.10.10.60">
    <property type="entry name" value="Homeodomain-like"/>
    <property type="match status" value="1"/>
</dbReference>
<dbReference type="SUPFAM" id="SSF46689">
    <property type="entry name" value="Homeodomain-like"/>
    <property type="match status" value="1"/>
</dbReference>
<evidence type="ECO:0000259" key="3">
    <source>
        <dbReference type="PROSITE" id="PS51253"/>
    </source>
</evidence>
<evidence type="ECO:0000313" key="5">
    <source>
        <dbReference type="Proteomes" id="UP001159363"/>
    </source>
</evidence>
<reference evidence="4 5" key="1">
    <citation type="submission" date="2023-02" db="EMBL/GenBank/DDBJ databases">
        <title>LHISI_Scaffold_Assembly.</title>
        <authorList>
            <person name="Stuart O.P."/>
            <person name="Cleave R."/>
            <person name="Magrath M.J.L."/>
            <person name="Mikheyev A.S."/>
        </authorList>
    </citation>
    <scope>NUCLEOTIDE SEQUENCE [LARGE SCALE GENOMIC DNA]</scope>
    <source>
        <strain evidence="4">Daus_M_001</strain>
        <tissue evidence="4">Leg muscle</tissue>
    </source>
</reference>
<gene>
    <name evidence="4" type="ORF">PR048_005974</name>
</gene>
<evidence type="ECO:0000256" key="1">
    <source>
        <dbReference type="ARBA" id="ARBA00004123"/>
    </source>
</evidence>